<sequence length="293" mass="32940">MNRWNNYYTAGLVFIVLLIIFFFGFNSFGLFERTEPIAAVNTTEETVNISAIEMVDIYKAQIICLTAENQALRDSIALLLKEKEDCMKEKEDCLEAKSSLKPVVDQLKKLNQKVGNLQTPVSPPAPVSEKEYTFTPAPVPNVTETYSSTTSTSKVASTNESCILNTDLGTVKTIYKDGWTSYIFEEKLKGNITPEFMFKGSGKFFKLEGNWYVYKEYGSPASWTALIDNSRGYDEFLAHKLVKPAMREALGRDYGPVSGQNLKDIGGVEPAVKNGYIIPNQYEGWEFVPKFKN</sequence>
<proteinExistence type="predicted"/>
<comment type="caution">
    <text evidence="2">The sequence shown here is derived from an EMBL/GenBank/DDBJ whole genome shotgun (WGS) entry which is preliminary data.</text>
</comment>
<name>A0A2H0V9Z2_9BACT</name>
<keyword evidence="1" id="KW-1133">Transmembrane helix</keyword>
<dbReference type="Proteomes" id="UP000229972">
    <property type="component" value="Unassembled WGS sequence"/>
</dbReference>
<evidence type="ECO:0000313" key="3">
    <source>
        <dbReference type="Proteomes" id="UP000229972"/>
    </source>
</evidence>
<evidence type="ECO:0000256" key="1">
    <source>
        <dbReference type="SAM" id="Phobius"/>
    </source>
</evidence>
<protein>
    <submittedName>
        <fullName evidence="2">Uncharacterized protein</fullName>
    </submittedName>
</protein>
<gene>
    <name evidence="2" type="ORF">COT93_00110</name>
</gene>
<keyword evidence="1" id="KW-0472">Membrane</keyword>
<evidence type="ECO:0000313" key="2">
    <source>
        <dbReference type="EMBL" id="PIR95895.1"/>
    </source>
</evidence>
<accession>A0A2H0V9Z2</accession>
<dbReference type="EMBL" id="PFAL01000001">
    <property type="protein sequence ID" value="PIR95895.1"/>
    <property type="molecule type" value="Genomic_DNA"/>
</dbReference>
<keyword evidence="1" id="KW-0812">Transmembrane</keyword>
<dbReference type="AlphaFoldDB" id="A0A2H0V9Z2"/>
<reference evidence="3" key="1">
    <citation type="submission" date="2017-09" db="EMBL/GenBank/DDBJ databases">
        <title>Depth-based differentiation of microbial function through sediment-hosted aquifers and enrichment of novel symbionts in the deep terrestrial subsurface.</title>
        <authorList>
            <person name="Probst A.J."/>
            <person name="Ladd B."/>
            <person name="Jarett J.K."/>
            <person name="Geller-Mcgrath D.E."/>
            <person name="Sieber C.M.K."/>
            <person name="Emerson J.B."/>
            <person name="Anantharaman K."/>
            <person name="Thomas B.C."/>
            <person name="Malmstrom R."/>
            <person name="Stieglmeier M."/>
            <person name="Klingl A."/>
            <person name="Woyke T."/>
            <person name="Ryan C.M."/>
            <person name="Banfield J.F."/>
        </authorList>
    </citation>
    <scope>NUCLEOTIDE SEQUENCE [LARGE SCALE GENOMIC DNA]</scope>
</reference>
<feature type="transmembrane region" description="Helical" evidence="1">
    <location>
        <begin position="6"/>
        <end position="25"/>
    </location>
</feature>
<organism evidence="2 3">
    <name type="scientific">Candidatus Falkowbacteria bacterium CG10_big_fil_rev_8_21_14_0_10_37_18</name>
    <dbReference type="NCBI Taxonomy" id="1974562"/>
    <lineage>
        <taxon>Bacteria</taxon>
        <taxon>Candidatus Falkowiibacteriota</taxon>
    </lineage>
</organism>